<dbReference type="InterPro" id="IPR017850">
    <property type="entry name" value="Alkaline_phosphatase_core_sf"/>
</dbReference>
<comment type="caution">
    <text evidence="9">The sequence shown here is derived from an EMBL/GenBank/DDBJ whole genome shotgun (WGS) entry which is preliminary data.</text>
</comment>
<dbReference type="CDD" id="cd16015">
    <property type="entry name" value="LTA_synthase"/>
    <property type="match status" value="1"/>
</dbReference>
<evidence type="ECO:0000256" key="7">
    <source>
        <dbReference type="SAM" id="Phobius"/>
    </source>
</evidence>
<evidence type="ECO:0000256" key="2">
    <source>
        <dbReference type="ARBA" id="ARBA00004936"/>
    </source>
</evidence>
<feature type="transmembrane region" description="Helical" evidence="7">
    <location>
        <begin position="77"/>
        <end position="96"/>
    </location>
</feature>
<dbReference type="Proteomes" id="UP000272481">
    <property type="component" value="Unassembled WGS sequence"/>
</dbReference>
<accession>A0ABX9ZF39</accession>
<evidence type="ECO:0000256" key="3">
    <source>
        <dbReference type="ARBA" id="ARBA00022475"/>
    </source>
</evidence>
<dbReference type="PANTHER" id="PTHR47371">
    <property type="entry name" value="LIPOTEICHOIC ACID SYNTHASE"/>
    <property type="match status" value="1"/>
</dbReference>
<sequence>MSTIKKTALFGCYFLLIFIVLKFNSEVIVDWLNKSLFVDFSMDEEFRVNDSFYNGASFVVLIFLIIYAIFGTFLVSVLVTNLLFGAIIVANQVKVKERNEFITFKELQAIASPKELLSFIDVTVGTALLFLISIISLLALLHFFSKKITKKMGLEIGLKYRVVILLTAVLLFSAILIQPAAYNQYVMKYEEEKTHNFNPVLRAKRNGFIPTFLQTVKPEYMVRPSDYNKENSELIHEKYTRIAETVNQQRDKELNDSQTIYYLSETLIDPMELPGLLQNGTPTPFISALRGQHIGGKMYSQYIGGGTANIEWSVLTSFSLEVFNDPMAVTPYSDFYVQAKNHHTVLDFFKEEKVALHPYTPHLYKRQSVYDAIGFDEFLYLTNGIEHTGKLGTHKRVSDEEFHKDILRVSSNDHVGMIHALSMQNHSPYTGEIPDMDYLPEINYAIYPEKESKGLTNYLQGLRATDDSFEDLIGTLLDSDKEINFVLYGDHFPSLFRGKEQQFPGALLHETPWLIYMNHGRSEGGLKLDGISPIFLTTVLLKEGNYKVTPFQALMDQMLSSGIKRIARDFIVTDKGVVLNSEMDEDLLMMVNDYRTVMYDALFGSDWLPDSFYTFYD</sequence>
<dbReference type="EMBL" id="RWGW01000005">
    <property type="protein sequence ID" value="RSK35675.1"/>
    <property type="molecule type" value="Genomic_DNA"/>
</dbReference>
<protein>
    <submittedName>
        <fullName evidence="9">Alkaline phosphatase family protein</fullName>
    </submittedName>
</protein>
<feature type="transmembrane region" description="Helical" evidence="7">
    <location>
        <begin position="116"/>
        <end position="141"/>
    </location>
</feature>
<dbReference type="InterPro" id="IPR000917">
    <property type="entry name" value="Sulfatase_N"/>
</dbReference>
<comment type="subcellular location">
    <subcellularLocation>
        <location evidence="1">Cell membrane</location>
        <topology evidence="1">Multi-pass membrane protein</topology>
    </subcellularLocation>
</comment>
<dbReference type="RefSeq" id="WP_125903512.1">
    <property type="nucleotide sequence ID" value="NZ_RWGW01000005.1"/>
</dbReference>
<reference evidence="9 10" key="1">
    <citation type="submission" date="2018-12" db="EMBL/GenBank/DDBJ databases">
        <title>Comparitive functional genomics of dry heat resistant strains isolated from the viking spacecraft.</title>
        <authorList>
            <person name="Seuylemezian A."/>
            <person name="Vaishampayan P."/>
        </authorList>
    </citation>
    <scope>NUCLEOTIDE SEQUENCE [LARGE SCALE GENOMIC DNA]</scope>
    <source>
        <strain evidence="9 10">M6-11</strain>
    </source>
</reference>
<keyword evidence="10" id="KW-1185">Reference proteome</keyword>
<evidence type="ECO:0000256" key="6">
    <source>
        <dbReference type="ARBA" id="ARBA00023136"/>
    </source>
</evidence>
<keyword evidence="5 7" id="KW-1133">Transmembrane helix</keyword>
<evidence type="ECO:0000259" key="8">
    <source>
        <dbReference type="Pfam" id="PF00884"/>
    </source>
</evidence>
<dbReference type="PANTHER" id="PTHR47371:SF3">
    <property type="entry name" value="PHOSPHOGLYCEROL TRANSFERASE I"/>
    <property type="match status" value="1"/>
</dbReference>
<feature type="transmembrane region" description="Helical" evidence="7">
    <location>
        <begin position="12"/>
        <end position="32"/>
    </location>
</feature>
<evidence type="ECO:0000313" key="9">
    <source>
        <dbReference type="EMBL" id="RSK35675.1"/>
    </source>
</evidence>
<evidence type="ECO:0000313" key="10">
    <source>
        <dbReference type="Proteomes" id="UP000272481"/>
    </source>
</evidence>
<feature type="transmembrane region" description="Helical" evidence="7">
    <location>
        <begin position="162"/>
        <end position="182"/>
    </location>
</feature>
<feature type="domain" description="Sulfatase N-terminal" evidence="8">
    <location>
        <begin position="261"/>
        <end position="523"/>
    </location>
</feature>
<keyword evidence="4 7" id="KW-0812">Transmembrane</keyword>
<proteinExistence type="predicted"/>
<keyword evidence="3" id="KW-1003">Cell membrane</keyword>
<name>A0ABX9ZF39_9BACL</name>
<dbReference type="Gene3D" id="3.40.720.10">
    <property type="entry name" value="Alkaline Phosphatase, subunit A"/>
    <property type="match status" value="1"/>
</dbReference>
<evidence type="ECO:0000256" key="1">
    <source>
        <dbReference type="ARBA" id="ARBA00004651"/>
    </source>
</evidence>
<keyword evidence="6 7" id="KW-0472">Membrane</keyword>
<gene>
    <name evidence="9" type="ORF">EJA12_03615</name>
</gene>
<feature type="transmembrane region" description="Helical" evidence="7">
    <location>
        <begin position="52"/>
        <end position="70"/>
    </location>
</feature>
<dbReference type="Pfam" id="PF00884">
    <property type="entry name" value="Sulfatase"/>
    <property type="match status" value="1"/>
</dbReference>
<evidence type="ECO:0000256" key="5">
    <source>
        <dbReference type="ARBA" id="ARBA00022989"/>
    </source>
</evidence>
<evidence type="ECO:0000256" key="4">
    <source>
        <dbReference type="ARBA" id="ARBA00022692"/>
    </source>
</evidence>
<comment type="pathway">
    <text evidence="2">Cell wall biogenesis; lipoteichoic acid biosynthesis.</text>
</comment>
<organism evidence="9 10">
    <name type="scientific">Bhargavaea beijingensis</name>
    <dbReference type="NCBI Taxonomy" id="426756"/>
    <lineage>
        <taxon>Bacteria</taxon>
        <taxon>Bacillati</taxon>
        <taxon>Bacillota</taxon>
        <taxon>Bacilli</taxon>
        <taxon>Bacillales</taxon>
        <taxon>Caryophanaceae</taxon>
        <taxon>Bhargavaea</taxon>
    </lineage>
</organism>
<dbReference type="InterPro" id="IPR050448">
    <property type="entry name" value="OpgB/LTA_synthase_biosynth"/>
</dbReference>